<dbReference type="GO" id="GO:0016709">
    <property type="term" value="F:oxidoreductase activity, acting on paired donors, with incorporation or reduction of molecular oxygen, NAD(P)H as one donor, and incorporation of one atom of oxygen"/>
    <property type="evidence" value="ECO:0007669"/>
    <property type="project" value="UniProtKB-ARBA"/>
</dbReference>
<dbReference type="NCBIfam" id="NF006091">
    <property type="entry name" value="PRK08243.1"/>
    <property type="match status" value="1"/>
</dbReference>
<dbReference type="SUPFAM" id="SSF51905">
    <property type="entry name" value="FAD/NAD(P)-binding domain"/>
    <property type="match status" value="1"/>
</dbReference>
<proteinExistence type="predicted"/>
<evidence type="ECO:0000256" key="2">
    <source>
        <dbReference type="ARBA" id="ARBA00022827"/>
    </source>
</evidence>
<feature type="domain" description="FAD-binding" evidence="3">
    <location>
        <begin position="7"/>
        <end position="347"/>
    </location>
</feature>
<dbReference type="EMBL" id="VNIQ01000003">
    <property type="protein sequence ID" value="TYQ04804.1"/>
    <property type="molecule type" value="Genomic_DNA"/>
</dbReference>
<dbReference type="Gene3D" id="3.50.50.60">
    <property type="entry name" value="FAD/NAD(P)-binding domain"/>
    <property type="match status" value="1"/>
</dbReference>
<sequence length="403" mass="44423">MSLPPIRTQVGIVGAGPAGLMLSHLLHLQGIDSVVLECRTREDVEGTIRAGILEQNTVDLMIATGVGDRLLAEGHRHTGTQIRFAGEGRRVDFEGLTGRAVTVYPQHEVLIDLIARRLADGGDIRFGVSDVEVHEHTGDRPFITFVDSDGQAQRLDSELVAGCDGSRTGTRHLIPEPEVRTDYFRQYPFVWFGILAEAPRTSDELIYAHSPRGFSLCSTRSETVQRHYLQVSVDDTVDDWSDDRIWDELHRRVDGPGVEVKEGAIFSKSILPFRSFVCEPMQSGRLFLAGDAAHTVPPTGAKGMNLALADVWVLADAMVGFFTAGDRRALDSYSAAVLPRVWRAQHFSWWMSTMLHTAPDASPFDIKRQEAELDVVTSSQAGLTLIAENYTGLPLPQLVHTVS</sequence>
<comment type="caution">
    <text evidence="4">The sequence shown here is derived from an EMBL/GenBank/DDBJ whole genome shotgun (WGS) entry which is preliminary data.</text>
</comment>
<dbReference type="InterPro" id="IPR002938">
    <property type="entry name" value="FAD-bd"/>
</dbReference>
<gene>
    <name evidence="4" type="ORF">FNL38_103154</name>
</gene>
<protein>
    <submittedName>
        <fullName evidence="4">p-hydroxybenzoate 3-monooxygenase</fullName>
    </submittedName>
</protein>
<dbReference type="PANTHER" id="PTHR43004:SF3">
    <property type="entry name" value="P-HYDROXYBENZOATE HYDROXYLASE"/>
    <property type="match status" value="1"/>
</dbReference>
<dbReference type="Gene3D" id="3.30.9.10">
    <property type="entry name" value="D-Amino Acid Oxidase, subunit A, domain 2"/>
    <property type="match status" value="1"/>
</dbReference>
<dbReference type="AlphaFoldDB" id="A0A652YQI5"/>
<dbReference type="InterPro" id="IPR036188">
    <property type="entry name" value="FAD/NAD-bd_sf"/>
</dbReference>
<dbReference type="PRINTS" id="PR00420">
    <property type="entry name" value="RNGMNOXGNASE"/>
</dbReference>
<evidence type="ECO:0000259" key="3">
    <source>
        <dbReference type="Pfam" id="PF01494"/>
    </source>
</evidence>
<evidence type="ECO:0000256" key="1">
    <source>
        <dbReference type="ARBA" id="ARBA00022630"/>
    </source>
</evidence>
<dbReference type="SUPFAM" id="SSF54373">
    <property type="entry name" value="FAD-linked reductases, C-terminal domain"/>
    <property type="match status" value="1"/>
</dbReference>
<accession>A0A652YQI5</accession>
<name>A0A652YQI5_NOCGL</name>
<evidence type="ECO:0000313" key="4">
    <source>
        <dbReference type="EMBL" id="TYQ04804.1"/>
    </source>
</evidence>
<keyword evidence="4" id="KW-0503">Monooxygenase</keyword>
<dbReference type="PANTHER" id="PTHR43004">
    <property type="entry name" value="TRK SYSTEM POTASSIUM UPTAKE PROTEIN"/>
    <property type="match status" value="1"/>
</dbReference>
<dbReference type="GO" id="GO:0071949">
    <property type="term" value="F:FAD binding"/>
    <property type="evidence" value="ECO:0007669"/>
    <property type="project" value="InterPro"/>
</dbReference>
<keyword evidence="4" id="KW-0560">Oxidoreductase</keyword>
<keyword evidence="2" id="KW-0274">FAD</keyword>
<dbReference type="Pfam" id="PF01494">
    <property type="entry name" value="FAD_binding_3"/>
    <property type="match status" value="1"/>
</dbReference>
<dbReference type="InterPro" id="IPR050641">
    <property type="entry name" value="RIFMO-like"/>
</dbReference>
<keyword evidence="1" id="KW-0285">Flavoprotein</keyword>
<organism evidence="4">
    <name type="scientific">Nocardia globerula</name>
    <dbReference type="NCBI Taxonomy" id="1818"/>
    <lineage>
        <taxon>Bacteria</taxon>
        <taxon>Bacillati</taxon>
        <taxon>Actinomycetota</taxon>
        <taxon>Actinomycetes</taxon>
        <taxon>Mycobacteriales</taxon>
        <taxon>Nocardiaceae</taxon>
        <taxon>Nocardia</taxon>
    </lineage>
</organism>
<reference evidence="4" key="1">
    <citation type="submission" date="2019-07" db="EMBL/GenBank/DDBJ databases">
        <title>Genomic Encyclopedia of Type Strains, Phase IV (KMG-IV): sequencing the most valuable type-strain genomes for metagenomic binning, comparative biology and taxonomic classification.</title>
        <authorList>
            <person name="Goeker M."/>
        </authorList>
    </citation>
    <scope>NUCLEOTIDE SEQUENCE</scope>
    <source>
        <strain evidence="4">DSM 44596</strain>
    </source>
</reference>